<dbReference type="EMBL" id="CAADFD010000005">
    <property type="protein sequence ID" value="VFJ49395.1"/>
    <property type="molecule type" value="Genomic_DNA"/>
</dbReference>
<sequence length="132" mass="15387">MNFSECDDFICLLGTNELENILFVIVTLFAGMLTAHMMHRETVVQKRLMREQYFSELKQWADETVSSLSEAVHLCDLDPNKCAEPSFFNRRHDLRVIFSALIDRGRWFFPNVEHVGIGQRSEEFIRANSLKS</sequence>
<keyword evidence="1" id="KW-1133">Transmembrane helix</keyword>
<evidence type="ECO:0000256" key="1">
    <source>
        <dbReference type="SAM" id="Phobius"/>
    </source>
</evidence>
<evidence type="ECO:0000313" key="3">
    <source>
        <dbReference type="EMBL" id="VFJ56968.1"/>
    </source>
</evidence>
<keyword evidence="1" id="KW-0812">Transmembrane</keyword>
<protein>
    <submittedName>
        <fullName evidence="2">Uncharacterized protein</fullName>
    </submittedName>
</protein>
<dbReference type="EMBL" id="CAADEW010000066">
    <property type="protein sequence ID" value="VFJ56968.1"/>
    <property type="molecule type" value="Genomic_DNA"/>
</dbReference>
<gene>
    <name evidence="3" type="ORF">BECKFW1821A_GA0114235_10664</name>
    <name evidence="2" type="ORF">BECKFW1821B_GA0114236_100538</name>
</gene>
<name>A0A450SB61_9GAMM</name>
<organism evidence="2">
    <name type="scientific">Candidatus Kentrum sp. FW</name>
    <dbReference type="NCBI Taxonomy" id="2126338"/>
    <lineage>
        <taxon>Bacteria</taxon>
        <taxon>Pseudomonadati</taxon>
        <taxon>Pseudomonadota</taxon>
        <taxon>Gammaproteobacteria</taxon>
        <taxon>Candidatus Kentrum</taxon>
    </lineage>
</organism>
<keyword evidence="1" id="KW-0472">Membrane</keyword>
<evidence type="ECO:0000313" key="2">
    <source>
        <dbReference type="EMBL" id="VFJ49395.1"/>
    </source>
</evidence>
<accession>A0A450SB61</accession>
<dbReference type="AlphaFoldDB" id="A0A450SB61"/>
<reference evidence="2" key="1">
    <citation type="submission" date="2019-02" db="EMBL/GenBank/DDBJ databases">
        <authorList>
            <person name="Gruber-Vodicka R. H."/>
            <person name="Seah K. B. B."/>
        </authorList>
    </citation>
    <scope>NUCLEOTIDE SEQUENCE</scope>
    <source>
        <strain evidence="2">BECK_BZ106</strain>
        <strain evidence="3">BECK_BZ15</strain>
    </source>
</reference>
<proteinExistence type="predicted"/>
<feature type="transmembrane region" description="Helical" evidence="1">
    <location>
        <begin position="20"/>
        <end position="39"/>
    </location>
</feature>